<evidence type="ECO:0000256" key="1">
    <source>
        <dbReference type="ARBA" id="ARBA00007637"/>
    </source>
</evidence>
<gene>
    <name evidence="3" type="ORF">D1639_05495</name>
</gene>
<dbReference type="InterPro" id="IPR036291">
    <property type="entry name" value="NAD(P)-bd_dom_sf"/>
</dbReference>
<sequence length="312" mass="34003">MTKTPLRIERAIVTGPTGAVGVALVGELLEHGVDVVAVCRPGSSRLDQVPQDDRVRIVECAIDGYAQLSRLVGGHAQAFFHLAWDGTYGDSRQDFRLQESNIRYSLEAVEAASKLGCEVFVGAGSQSEYGPTAAALDPRKACKPDNGYGAAKLSACAMTRALCWKLGMRHQWCRIISMFGPGDGAHTLVSQVVDGLLRGEHVSCGPCDQLWDFVYSKDAARAFYLVAERGADGSVYNLASGTLKPLRDYVEGIGALIGGKGSIGFNERPYYPNQVMRLEADITNLMVDVGFRPEYSFEEGMRETIAWRRSRL</sequence>
<evidence type="ECO:0000259" key="2">
    <source>
        <dbReference type="Pfam" id="PF01370"/>
    </source>
</evidence>
<evidence type="ECO:0000313" key="3">
    <source>
        <dbReference type="EMBL" id="NBI34491.1"/>
    </source>
</evidence>
<dbReference type="Gene3D" id="3.40.50.720">
    <property type="entry name" value="NAD(P)-binding Rossmann-like Domain"/>
    <property type="match status" value="1"/>
</dbReference>
<comment type="similarity">
    <text evidence="1">Belongs to the NAD(P)-dependent epimerase/dehydratase family.</text>
</comment>
<proteinExistence type="inferred from homology"/>
<dbReference type="SUPFAM" id="SSF51735">
    <property type="entry name" value="NAD(P)-binding Rossmann-fold domains"/>
    <property type="match status" value="1"/>
</dbReference>
<dbReference type="EMBL" id="QWKH01000030">
    <property type="protein sequence ID" value="NBI34491.1"/>
    <property type="molecule type" value="Genomic_DNA"/>
</dbReference>
<name>A0A7C9P5J9_9BACT</name>
<protein>
    <submittedName>
        <fullName evidence="3">NAD(P)-dependent oxidoreductase</fullName>
    </submittedName>
</protein>
<accession>A0A7C9P5J9</accession>
<dbReference type="PANTHER" id="PTHR43000">
    <property type="entry name" value="DTDP-D-GLUCOSE 4,6-DEHYDRATASE-RELATED"/>
    <property type="match status" value="1"/>
</dbReference>
<feature type="domain" description="NAD-dependent epimerase/dehydratase" evidence="2">
    <location>
        <begin position="12"/>
        <end position="239"/>
    </location>
</feature>
<dbReference type="InterPro" id="IPR001509">
    <property type="entry name" value="Epimerase_deHydtase"/>
</dbReference>
<dbReference type="Pfam" id="PF01370">
    <property type="entry name" value="Epimerase"/>
    <property type="match status" value="1"/>
</dbReference>
<reference evidence="3" key="1">
    <citation type="submission" date="2018-08" db="EMBL/GenBank/DDBJ databases">
        <title>Murine metabolic-syndrome-specific gut microbial biobank.</title>
        <authorList>
            <person name="Liu C."/>
        </authorList>
    </citation>
    <scope>NUCLEOTIDE SEQUENCE [LARGE SCALE GENOMIC DNA]</scope>
    <source>
        <strain evidence="3">Z82</strain>
    </source>
</reference>
<dbReference type="AlphaFoldDB" id="A0A7C9P5J9"/>
<organism evidence="3">
    <name type="scientific">Muribaculaceae bacterium Z82</name>
    <dbReference type="NCBI Taxonomy" id="2304548"/>
    <lineage>
        <taxon>Bacteria</taxon>
        <taxon>Pseudomonadati</taxon>
        <taxon>Bacteroidota</taxon>
        <taxon>Bacteroidia</taxon>
        <taxon>Bacteroidales</taxon>
        <taxon>Muribaculaceae</taxon>
    </lineage>
</organism>
<comment type="caution">
    <text evidence="3">The sequence shown here is derived from an EMBL/GenBank/DDBJ whole genome shotgun (WGS) entry which is preliminary data.</text>
</comment>